<dbReference type="Proteomes" id="UP000054248">
    <property type="component" value="Unassembled WGS sequence"/>
</dbReference>
<reference evidence="2 3" key="1">
    <citation type="submission" date="2014-04" db="EMBL/GenBank/DDBJ databases">
        <authorList>
            <consortium name="DOE Joint Genome Institute"/>
            <person name="Kuo A."/>
            <person name="Girlanda M."/>
            <person name="Perotto S."/>
            <person name="Kohler A."/>
            <person name="Nagy L.G."/>
            <person name="Floudas D."/>
            <person name="Copeland A."/>
            <person name="Barry K.W."/>
            <person name="Cichocki N."/>
            <person name="Veneault-Fourrey C."/>
            <person name="LaButti K."/>
            <person name="Lindquist E.A."/>
            <person name="Lipzen A."/>
            <person name="Lundell T."/>
            <person name="Morin E."/>
            <person name="Murat C."/>
            <person name="Sun H."/>
            <person name="Tunlid A."/>
            <person name="Henrissat B."/>
            <person name="Grigoriev I.V."/>
            <person name="Hibbett D.S."/>
            <person name="Martin F."/>
            <person name="Nordberg H.P."/>
            <person name="Cantor M.N."/>
            <person name="Hua S.X."/>
        </authorList>
    </citation>
    <scope>NUCLEOTIDE SEQUENCE [LARGE SCALE GENOMIC DNA]</scope>
    <source>
        <strain evidence="2 3">MUT 4182</strain>
    </source>
</reference>
<gene>
    <name evidence="2" type="ORF">M407DRAFT_11384</name>
</gene>
<organism evidence="2 3">
    <name type="scientific">Tulasnella calospora MUT 4182</name>
    <dbReference type="NCBI Taxonomy" id="1051891"/>
    <lineage>
        <taxon>Eukaryota</taxon>
        <taxon>Fungi</taxon>
        <taxon>Dikarya</taxon>
        <taxon>Basidiomycota</taxon>
        <taxon>Agaricomycotina</taxon>
        <taxon>Agaricomycetes</taxon>
        <taxon>Cantharellales</taxon>
        <taxon>Tulasnellaceae</taxon>
        <taxon>Tulasnella</taxon>
    </lineage>
</organism>
<dbReference type="Gene3D" id="2.40.70.10">
    <property type="entry name" value="Acid Proteases"/>
    <property type="match status" value="1"/>
</dbReference>
<dbReference type="CDD" id="cd00303">
    <property type="entry name" value="retropepsin_like"/>
    <property type="match status" value="1"/>
</dbReference>
<dbReference type="AlphaFoldDB" id="A0A0C3PWP1"/>
<dbReference type="SUPFAM" id="SSF50630">
    <property type="entry name" value="Acid proteases"/>
    <property type="match status" value="1"/>
</dbReference>
<dbReference type="InterPro" id="IPR021109">
    <property type="entry name" value="Peptidase_aspartic_dom_sf"/>
</dbReference>
<name>A0A0C3PWP1_9AGAM</name>
<keyword evidence="3" id="KW-1185">Reference proteome</keyword>
<dbReference type="OrthoDB" id="3330731at2759"/>
<feature type="compositionally biased region" description="Basic and acidic residues" evidence="1">
    <location>
        <begin position="192"/>
        <end position="202"/>
    </location>
</feature>
<evidence type="ECO:0000256" key="1">
    <source>
        <dbReference type="SAM" id="MobiDB-lite"/>
    </source>
</evidence>
<dbReference type="HOGENOM" id="CLU_790350_0_0_1"/>
<sequence length="351" mass="39651">MLSQILLNVEKRLQDPTNGLILSSRCTRQFRAQKTKNPEYIAVEDLREFPERKGDLQPVYWVRIWWLFCDFNLAHYISWCSFMYDRIRAALYIGVPITTDYSIARGTINHKENRFFITMNKPDVWYINDSVLRKTLYLWMHQAGDGTFNIAQWGKPKRRLTGEEGTVNVTKSADISGLGVSDDDDPNAARTLNEDASDKNMDETSDGNDNLISNAYDTRFLAIHDEPPKLVPSVFASLVDFERLVPHPIVIEVFINGRAVHAVVDTGSLADFISTRLVDQLKLPVHNLNKPLPVQLATAGMPFLYQYKVALGFNPSQIAVGMKRAAPIKGMQVAVIPLKAADVLEGQQEIL</sequence>
<evidence type="ECO:0000313" key="3">
    <source>
        <dbReference type="Proteomes" id="UP000054248"/>
    </source>
</evidence>
<proteinExistence type="predicted"/>
<dbReference type="STRING" id="1051891.A0A0C3PWP1"/>
<dbReference type="Pfam" id="PF13650">
    <property type="entry name" value="Asp_protease_2"/>
    <property type="match status" value="1"/>
</dbReference>
<protein>
    <submittedName>
        <fullName evidence="2">Uncharacterized protein</fullName>
    </submittedName>
</protein>
<evidence type="ECO:0000313" key="2">
    <source>
        <dbReference type="EMBL" id="KIO19465.1"/>
    </source>
</evidence>
<reference evidence="3" key="2">
    <citation type="submission" date="2015-01" db="EMBL/GenBank/DDBJ databases">
        <title>Evolutionary Origins and Diversification of the Mycorrhizal Mutualists.</title>
        <authorList>
            <consortium name="DOE Joint Genome Institute"/>
            <consortium name="Mycorrhizal Genomics Consortium"/>
            <person name="Kohler A."/>
            <person name="Kuo A."/>
            <person name="Nagy L.G."/>
            <person name="Floudas D."/>
            <person name="Copeland A."/>
            <person name="Barry K.W."/>
            <person name="Cichocki N."/>
            <person name="Veneault-Fourrey C."/>
            <person name="LaButti K."/>
            <person name="Lindquist E.A."/>
            <person name="Lipzen A."/>
            <person name="Lundell T."/>
            <person name="Morin E."/>
            <person name="Murat C."/>
            <person name="Riley R."/>
            <person name="Ohm R."/>
            <person name="Sun H."/>
            <person name="Tunlid A."/>
            <person name="Henrissat B."/>
            <person name="Grigoriev I.V."/>
            <person name="Hibbett D.S."/>
            <person name="Martin F."/>
        </authorList>
    </citation>
    <scope>NUCLEOTIDE SEQUENCE [LARGE SCALE GENOMIC DNA]</scope>
    <source>
        <strain evidence="3">MUT 4182</strain>
    </source>
</reference>
<feature type="region of interest" description="Disordered" evidence="1">
    <location>
        <begin position="175"/>
        <end position="209"/>
    </location>
</feature>
<dbReference type="EMBL" id="KN823220">
    <property type="protein sequence ID" value="KIO19465.1"/>
    <property type="molecule type" value="Genomic_DNA"/>
</dbReference>
<accession>A0A0C3PWP1</accession>